<reference evidence="4" key="1">
    <citation type="submission" date="2024-04" db="EMBL/GenBank/DDBJ databases">
        <title>Salinicola lusitanus LLJ914,a marine bacterium isolated from the Okinawa Trough.</title>
        <authorList>
            <person name="Li J."/>
        </authorList>
    </citation>
    <scope>NUCLEOTIDE SEQUENCE [LARGE SCALE GENOMIC DNA]</scope>
</reference>
<dbReference type="PROSITE" id="PS50041">
    <property type="entry name" value="C_TYPE_LECTIN_2"/>
    <property type="match status" value="1"/>
</dbReference>
<dbReference type="InterPro" id="IPR016186">
    <property type="entry name" value="C-type_lectin-like/link_sf"/>
</dbReference>
<proteinExistence type="predicted"/>
<gene>
    <name evidence="3" type="ORF">WMY93_032019</name>
</gene>
<feature type="region of interest" description="Disordered" evidence="1">
    <location>
        <begin position="1"/>
        <end position="27"/>
    </location>
</feature>
<name>A0AAW0MDA5_9GOBI</name>
<dbReference type="Proteomes" id="UP001460270">
    <property type="component" value="Unassembled WGS sequence"/>
</dbReference>
<dbReference type="Gene3D" id="3.10.100.10">
    <property type="entry name" value="Mannose-Binding Protein A, subunit A"/>
    <property type="match status" value="1"/>
</dbReference>
<dbReference type="SMART" id="SM00034">
    <property type="entry name" value="CLECT"/>
    <property type="match status" value="1"/>
</dbReference>
<comment type="caution">
    <text evidence="3">The sequence shown here is derived from an EMBL/GenBank/DDBJ whole genome shotgun (WGS) entry which is preliminary data.</text>
</comment>
<keyword evidence="4" id="KW-1185">Reference proteome</keyword>
<protein>
    <recommendedName>
        <fullName evidence="2">C-type lectin domain-containing protein</fullName>
    </recommendedName>
</protein>
<dbReference type="EMBL" id="JBBPFD010000706">
    <property type="protein sequence ID" value="KAK7877265.1"/>
    <property type="molecule type" value="Genomic_DNA"/>
</dbReference>
<evidence type="ECO:0000313" key="3">
    <source>
        <dbReference type="EMBL" id="KAK7877265.1"/>
    </source>
</evidence>
<evidence type="ECO:0000259" key="2">
    <source>
        <dbReference type="PROSITE" id="PS50041"/>
    </source>
</evidence>
<organism evidence="3 4">
    <name type="scientific">Mugilogobius chulae</name>
    <name type="common">yellowstripe goby</name>
    <dbReference type="NCBI Taxonomy" id="88201"/>
    <lineage>
        <taxon>Eukaryota</taxon>
        <taxon>Metazoa</taxon>
        <taxon>Chordata</taxon>
        <taxon>Craniata</taxon>
        <taxon>Vertebrata</taxon>
        <taxon>Euteleostomi</taxon>
        <taxon>Actinopterygii</taxon>
        <taxon>Neopterygii</taxon>
        <taxon>Teleostei</taxon>
        <taxon>Neoteleostei</taxon>
        <taxon>Acanthomorphata</taxon>
        <taxon>Gobiaria</taxon>
        <taxon>Gobiiformes</taxon>
        <taxon>Gobioidei</taxon>
        <taxon>Gobiidae</taxon>
        <taxon>Gobionellinae</taxon>
        <taxon>Mugilogobius</taxon>
    </lineage>
</organism>
<dbReference type="InterPro" id="IPR016187">
    <property type="entry name" value="CTDL_fold"/>
</dbReference>
<dbReference type="PANTHER" id="PTHR22803">
    <property type="entry name" value="MANNOSE, PHOSPHOLIPASE, LECTIN RECEPTOR RELATED"/>
    <property type="match status" value="1"/>
</dbReference>
<dbReference type="AlphaFoldDB" id="A0AAW0MDA5"/>
<dbReference type="InterPro" id="IPR050111">
    <property type="entry name" value="C-type_lectin/snaclec_domain"/>
</dbReference>
<evidence type="ECO:0000256" key="1">
    <source>
        <dbReference type="SAM" id="MobiDB-lite"/>
    </source>
</evidence>
<dbReference type="CDD" id="cd00037">
    <property type="entry name" value="CLECT"/>
    <property type="match status" value="1"/>
</dbReference>
<feature type="domain" description="C-type lectin" evidence="2">
    <location>
        <begin position="33"/>
        <end position="137"/>
    </location>
</feature>
<accession>A0AAW0MDA5</accession>
<dbReference type="Pfam" id="PF00059">
    <property type="entry name" value="Lectin_C"/>
    <property type="match status" value="1"/>
</dbReference>
<dbReference type="InterPro" id="IPR001304">
    <property type="entry name" value="C-type_lectin-like"/>
</dbReference>
<dbReference type="SUPFAM" id="SSF56436">
    <property type="entry name" value="C-type lectin-like"/>
    <property type="match status" value="1"/>
</dbReference>
<evidence type="ECO:0000313" key="4">
    <source>
        <dbReference type="Proteomes" id="UP001460270"/>
    </source>
</evidence>
<sequence>MAQQLHTFRSEGCASMKPKQNGGAKDPIESFNIGNHTVLLLLQNLTWFEALEKCNENQMDLASISDTTLQASLVVQVNRARTPMWIGLFSDDDGAHYRWTDHSHTVYSRWAADAAGGSCVYIDTDGFWKTMECEEELGGAVCHKPQEETISTQDDVAVKCPHKINGANWIPFKNNCYSLQLVSSRWEQFDKGTGPGDLQKPA</sequence>